<dbReference type="AlphaFoldDB" id="A0A9P9HPZ8"/>
<reference evidence="1" key="1">
    <citation type="journal article" date="2021" name="Nat. Commun.">
        <title>Genetic determinants of endophytism in the Arabidopsis root mycobiome.</title>
        <authorList>
            <person name="Mesny F."/>
            <person name="Miyauchi S."/>
            <person name="Thiergart T."/>
            <person name="Pickel B."/>
            <person name="Atanasova L."/>
            <person name="Karlsson M."/>
            <person name="Huettel B."/>
            <person name="Barry K.W."/>
            <person name="Haridas S."/>
            <person name="Chen C."/>
            <person name="Bauer D."/>
            <person name="Andreopoulos W."/>
            <person name="Pangilinan J."/>
            <person name="LaButti K."/>
            <person name="Riley R."/>
            <person name="Lipzen A."/>
            <person name="Clum A."/>
            <person name="Drula E."/>
            <person name="Henrissat B."/>
            <person name="Kohler A."/>
            <person name="Grigoriev I.V."/>
            <person name="Martin F.M."/>
            <person name="Hacquard S."/>
        </authorList>
    </citation>
    <scope>NUCLEOTIDE SEQUENCE</scope>
    <source>
        <strain evidence="1">MPI-CAGE-AT-0023</strain>
    </source>
</reference>
<dbReference type="Proteomes" id="UP000720189">
    <property type="component" value="Unassembled WGS sequence"/>
</dbReference>
<protein>
    <submittedName>
        <fullName evidence="1">Uncharacterized protein</fullName>
    </submittedName>
</protein>
<evidence type="ECO:0000313" key="1">
    <source>
        <dbReference type="EMBL" id="KAH7260963.1"/>
    </source>
</evidence>
<proteinExistence type="predicted"/>
<evidence type="ECO:0000313" key="2">
    <source>
        <dbReference type="Proteomes" id="UP000720189"/>
    </source>
</evidence>
<gene>
    <name evidence="1" type="ORF">BKA55DRAFT_686541</name>
</gene>
<dbReference type="EMBL" id="JAGMUX010000004">
    <property type="protein sequence ID" value="KAH7260963.1"/>
    <property type="molecule type" value="Genomic_DNA"/>
</dbReference>
<keyword evidence="2" id="KW-1185">Reference proteome</keyword>
<name>A0A9P9HPZ8_FUSRE</name>
<comment type="caution">
    <text evidence="1">The sequence shown here is derived from an EMBL/GenBank/DDBJ whole genome shotgun (WGS) entry which is preliminary data.</text>
</comment>
<dbReference type="GeneID" id="70228903"/>
<sequence>MDIDSAWSEMFRIPRRNDQLTKDIINVTQQTGDITQPVKKLLKRLCDTVNNLNCVINSDFNSGLFRLVDGVFFDAWRSFFQPIEALRQLPACGDFVAARMLLLTGWAFMQAPGVEMDFKHNNLAEETTPLHEYLTDLDDALLVPLKNIWTLSESRERFDWVFTNFVVTDMDELTEALALSPQELEDVGGIKGVEYSYNDSDDPSKFTLYTGPIPRWDCGEQDWDEFPWQLEGTDGPITGFLEYKVRHNGGIVVQHKVQLLRRSRQFCRDSRQKSEAHIGRQQHQAFELMARCHRIPPEIRNRILNYVEYRDPFPYLEKLDLVEAYASFPGFHTFHKNNCETWSLCARHDCAGHHDDDEDWEVKRDPDFTKYLESQAARGNDEFVSLDRVGLGPMNPIRTDVASDGTREAALFGGQGIYSESTEDVKMIGGIGGLKDAMIHGRTLTAAWEGDDYGGNEVYSDGVEDTDPTWQYGRNLSSENTAKEVMKGLHSEPGHCEWCV</sequence>
<accession>A0A9P9HPZ8</accession>
<dbReference type="RefSeq" id="XP_046052840.1">
    <property type="nucleotide sequence ID" value="XM_046198949.1"/>
</dbReference>
<organism evidence="1 2">
    <name type="scientific">Fusarium redolens</name>
    <dbReference type="NCBI Taxonomy" id="48865"/>
    <lineage>
        <taxon>Eukaryota</taxon>
        <taxon>Fungi</taxon>
        <taxon>Dikarya</taxon>
        <taxon>Ascomycota</taxon>
        <taxon>Pezizomycotina</taxon>
        <taxon>Sordariomycetes</taxon>
        <taxon>Hypocreomycetidae</taxon>
        <taxon>Hypocreales</taxon>
        <taxon>Nectriaceae</taxon>
        <taxon>Fusarium</taxon>
        <taxon>Fusarium redolens species complex</taxon>
    </lineage>
</organism>
<dbReference type="OrthoDB" id="5216135at2759"/>